<evidence type="ECO:0000256" key="1">
    <source>
        <dbReference type="ARBA" id="ARBA00004613"/>
    </source>
</evidence>
<keyword evidence="6 9" id="KW-0378">Hydrolase</keyword>
<keyword evidence="4 10" id="KW-0732">Signal</keyword>
<sequence length="409" mass="44169">MRLLTLCISATLLSCVSAKKSCVMPKSKSGGDDTPGIVKAISQCGNDSSFWFSAHQTYNLYTPLNLSNLGNVEFLFESNITIPKNVTEVQAIVNDTSVYPGHWITIKGSNIVFKGSGRGGEGWFLAHGEEWWATGNQIARPHWFSFNGNDLQIMNLNILNPVAWVFSIGGTNIHMKNLVLDARSTNGFPFNTDGVDCSASNVLIENFDVANGDDVINVSPPAQNVTLRNVRAQGSHGISVSCSAGSGGNYLFENIEISDSLFGARFKGVLGTTCNISDVTWKNMVIKNSSYPIHFIENYVDQEQPVTGDPSVAAYAKDFTYENIVGTSSNVLEDGSCISDPCWSFTTGQSPEKAIYLLCNNAEHCKDFHFKGIDLKTPGGKPAGEECIGLNGVTGMGITCTNGTIIPER</sequence>
<dbReference type="Proteomes" id="UP000799772">
    <property type="component" value="Unassembled WGS sequence"/>
</dbReference>
<dbReference type="InterPro" id="IPR012334">
    <property type="entry name" value="Pectin_lyas_fold"/>
</dbReference>
<dbReference type="Gene3D" id="2.160.20.10">
    <property type="entry name" value="Single-stranded right-handed beta-helix, Pectin lyase-like"/>
    <property type="match status" value="1"/>
</dbReference>
<organism evidence="11 12">
    <name type="scientific">Rhizodiscina lignyota</name>
    <dbReference type="NCBI Taxonomy" id="1504668"/>
    <lineage>
        <taxon>Eukaryota</taxon>
        <taxon>Fungi</taxon>
        <taxon>Dikarya</taxon>
        <taxon>Ascomycota</taxon>
        <taxon>Pezizomycotina</taxon>
        <taxon>Dothideomycetes</taxon>
        <taxon>Pleosporomycetidae</taxon>
        <taxon>Aulographales</taxon>
        <taxon>Rhizodiscinaceae</taxon>
        <taxon>Rhizodiscina</taxon>
    </lineage>
</organism>
<comment type="caution">
    <text evidence="11">The sequence shown here is derived from an EMBL/GenBank/DDBJ whole genome shotgun (WGS) entry which is preliminary data.</text>
</comment>
<keyword evidence="12" id="KW-1185">Reference proteome</keyword>
<gene>
    <name evidence="11" type="ORF">NA57DRAFT_34957</name>
</gene>
<evidence type="ECO:0000256" key="5">
    <source>
        <dbReference type="ARBA" id="ARBA00022737"/>
    </source>
</evidence>
<evidence type="ECO:0000313" key="12">
    <source>
        <dbReference type="Proteomes" id="UP000799772"/>
    </source>
</evidence>
<comment type="similarity">
    <text evidence="2 9">Belongs to the glycosyl hydrolase 28 family.</text>
</comment>
<feature type="chain" id="PRO_5040364888" evidence="10">
    <location>
        <begin position="19"/>
        <end position="409"/>
    </location>
</feature>
<dbReference type="GO" id="GO:0005576">
    <property type="term" value="C:extracellular region"/>
    <property type="evidence" value="ECO:0007669"/>
    <property type="project" value="UniProtKB-SubCell"/>
</dbReference>
<evidence type="ECO:0000256" key="8">
    <source>
        <dbReference type="ARBA" id="ARBA00023316"/>
    </source>
</evidence>
<dbReference type="GO" id="GO:0071555">
    <property type="term" value="P:cell wall organization"/>
    <property type="evidence" value="ECO:0007669"/>
    <property type="project" value="UniProtKB-KW"/>
</dbReference>
<evidence type="ECO:0000313" key="11">
    <source>
        <dbReference type="EMBL" id="KAF2101697.1"/>
    </source>
</evidence>
<dbReference type="PANTHER" id="PTHR31884:SF1">
    <property type="entry name" value="POLYGALACTURONASE"/>
    <property type="match status" value="1"/>
</dbReference>
<dbReference type="Pfam" id="PF00295">
    <property type="entry name" value="Glyco_hydro_28"/>
    <property type="match status" value="1"/>
</dbReference>
<keyword evidence="3" id="KW-0964">Secreted</keyword>
<accession>A0A9P4MBR9</accession>
<keyword evidence="5" id="KW-0677">Repeat</keyword>
<protein>
    <submittedName>
        <fullName evidence="11">Glycoside hydrolase family 28 protein</fullName>
    </submittedName>
</protein>
<name>A0A9P4MBR9_9PEZI</name>
<evidence type="ECO:0000256" key="6">
    <source>
        <dbReference type="ARBA" id="ARBA00022801"/>
    </source>
</evidence>
<dbReference type="PANTHER" id="PTHR31884">
    <property type="entry name" value="POLYGALACTURONASE"/>
    <property type="match status" value="1"/>
</dbReference>
<evidence type="ECO:0000256" key="4">
    <source>
        <dbReference type="ARBA" id="ARBA00022729"/>
    </source>
</evidence>
<feature type="signal peptide" evidence="10">
    <location>
        <begin position="1"/>
        <end position="18"/>
    </location>
</feature>
<dbReference type="SUPFAM" id="SSF51126">
    <property type="entry name" value="Pectin lyase-like"/>
    <property type="match status" value="1"/>
</dbReference>
<dbReference type="AlphaFoldDB" id="A0A9P4MBR9"/>
<evidence type="ECO:0000256" key="3">
    <source>
        <dbReference type="ARBA" id="ARBA00022525"/>
    </source>
</evidence>
<dbReference type="EMBL" id="ML978123">
    <property type="protein sequence ID" value="KAF2101697.1"/>
    <property type="molecule type" value="Genomic_DNA"/>
</dbReference>
<keyword evidence="7 9" id="KW-0326">Glycosidase</keyword>
<comment type="subcellular location">
    <subcellularLocation>
        <location evidence="1">Secreted</location>
    </subcellularLocation>
</comment>
<dbReference type="OrthoDB" id="1546079at2759"/>
<dbReference type="InterPro" id="IPR011050">
    <property type="entry name" value="Pectin_lyase_fold/virulence"/>
</dbReference>
<evidence type="ECO:0000256" key="2">
    <source>
        <dbReference type="ARBA" id="ARBA00008834"/>
    </source>
</evidence>
<evidence type="ECO:0000256" key="7">
    <source>
        <dbReference type="ARBA" id="ARBA00023295"/>
    </source>
</evidence>
<dbReference type="GO" id="GO:0045490">
    <property type="term" value="P:pectin catabolic process"/>
    <property type="evidence" value="ECO:0007669"/>
    <property type="project" value="TreeGrafter"/>
</dbReference>
<dbReference type="GO" id="GO:0004650">
    <property type="term" value="F:polygalacturonase activity"/>
    <property type="evidence" value="ECO:0007669"/>
    <property type="project" value="InterPro"/>
</dbReference>
<keyword evidence="8" id="KW-0961">Cell wall biogenesis/degradation</keyword>
<proteinExistence type="inferred from homology"/>
<dbReference type="InterPro" id="IPR050434">
    <property type="entry name" value="Glycosyl_hydrlase_28"/>
</dbReference>
<dbReference type="InterPro" id="IPR000743">
    <property type="entry name" value="Glyco_hydro_28"/>
</dbReference>
<reference evidence="11" key="1">
    <citation type="journal article" date="2020" name="Stud. Mycol.">
        <title>101 Dothideomycetes genomes: a test case for predicting lifestyles and emergence of pathogens.</title>
        <authorList>
            <person name="Haridas S."/>
            <person name="Albert R."/>
            <person name="Binder M."/>
            <person name="Bloem J."/>
            <person name="Labutti K."/>
            <person name="Salamov A."/>
            <person name="Andreopoulos B."/>
            <person name="Baker S."/>
            <person name="Barry K."/>
            <person name="Bills G."/>
            <person name="Bluhm B."/>
            <person name="Cannon C."/>
            <person name="Castanera R."/>
            <person name="Culley D."/>
            <person name="Daum C."/>
            <person name="Ezra D."/>
            <person name="Gonzalez J."/>
            <person name="Henrissat B."/>
            <person name="Kuo A."/>
            <person name="Liang C."/>
            <person name="Lipzen A."/>
            <person name="Lutzoni F."/>
            <person name="Magnuson J."/>
            <person name="Mondo S."/>
            <person name="Nolan M."/>
            <person name="Ohm R."/>
            <person name="Pangilinan J."/>
            <person name="Park H.-J."/>
            <person name="Ramirez L."/>
            <person name="Alfaro M."/>
            <person name="Sun H."/>
            <person name="Tritt A."/>
            <person name="Yoshinaga Y."/>
            <person name="Zwiers L.-H."/>
            <person name="Turgeon B."/>
            <person name="Goodwin S."/>
            <person name="Spatafora J."/>
            <person name="Crous P."/>
            <person name="Grigoriev I."/>
        </authorList>
    </citation>
    <scope>NUCLEOTIDE SEQUENCE</scope>
    <source>
        <strain evidence="11">CBS 133067</strain>
    </source>
</reference>
<evidence type="ECO:0000256" key="10">
    <source>
        <dbReference type="SAM" id="SignalP"/>
    </source>
</evidence>
<evidence type="ECO:0000256" key="9">
    <source>
        <dbReference type="RuleBase" id="RU361169"/>
    </source>
</evidence>